<evidence type="ECO:0000313" key="1">
    <source>
        <dbReference type="EMBL" id="EQB61905.1"/>
    </source>
</evidence>
<gene>
    <name evidence="1" type="ORF">NAPIS_ORF00521</name>
</gene>
<dbReference type="OrthoDB" id="2194161at2759"/>
<evidence type="ECO:0008006" key="3">
    <source>
        <dbReference type="Google" id="ProtNLM"/>
    </source>
</evidence>
<dbReference type="Gene3D" id="1.20.1270.60">
    <property type="entry name" value="Arfaptin homology (AH) domain/BAR domain"/>
    <property type="match status" value="1"/>
</dbReference>
<dbReference type="AlphaFoldDB" id="T0MLG6"/>
<dbReference type="HOGENOM" id="CLU_098346_0_0_1"/>
<proteinExistence type="predicted"/>
<accession>T0MLG6</accession>
<dbReference type="VEuPathDB" id="MicrosporidiaDB:NAPIS_ORF00521"/>
<dbReference type="EMBL" id="KE647067">
    <property type="protein sequence ID" value="EQB61905.1"/>
    <property type="molecule type" value="Genomic_DNA"/>
</dbReference>
<dbReference type="InterPro" id="IPR027267">
    <property type="entry name" value="AH/BAR_dom_sf"/>
</dbReference>
<reference evidence="1 2" key="1">
    <citation type="journal article" date="2013" name="BMC Genomics">
        <title>Genome sequencing and comparative genomics of honey bee microsporidia, Nosema apis reveal novel insights into host-parasite interactions.</title>
        <authorList>
            <person name="Chen Yp."/>
            <person name="Pettis J.S."/>
            <person name="Zhao Y."/>
            <person name="Liu X."/>
            <person name="Tallon L.J."/>
            <person name="Sadzewicz L.D."/>
            <person name="Li R."/>
            <person name="Zheng H."/>
            <person name="Huang S."/>
            <person name="Zhang X."/>
            <person name="Hamilton M.C."/>
            <person name="Pernal S.F."/>
            <person name="Melathopoulos A.P."/>
            <person name="Yan X."/>
            <person name="Evans J.D."/>
        </authorList>
    </citation>
    <scope>NUCLEOTIDE SEQUENCE [LARGE SCALE GENOMIC DNA]</scope>
    <source>
        <strain evidence="1 2">BRL 01</strain>
    </source>
</reference>
<dbReference type="SUPFAM" id="SSF103657">
    <property type="entry name" value="BAR/IMD domain-like"/>
    <property type="match status" value="1"/>
</dbReference>
<keyword evidence="2" id="KW-1185">Reference proteome</keyword>
<name>T0MLG6_9MICR</name>
<dbReference type="Proteomes" id="UP000053780">
    <property type="component" value="Unassembled WGS sequence"/>
</dbReference>
<organism evidence="1 2">
    <name type="scientific">Vairimorpha apis BRL 01</name>
    <dbReference type="NCBI Taxonomy" id="1037528"/>
    <lineage>
        <taxon>Eukaryota</taxon>
        <taxon>Fungi</taxon>
        <taxon>Fungi incertae sedis</taxon>
        <taxon>Microsporidia</taxon>
        <taxon>Nosematidae</taxon>
        <taxon>Vairimorpha</taxon>
    </lineage>
</organism>
<sequence length="174" mass="20153">MNYEHSGSAMEKINHGLSIIGSASRLNIGNPNDVFSYMSQVTNDFGNDDDAQVKNMAGNMTKAYTQISEEKIKFNEDCKKELELLTDIKKKITSIDKERENVKLYAYDLECSLQKEDREESERYKDLYNKSVSSALSKMNDFLGENGVQGILRRMYEYNLEFFKNSYKIMDELK</sequence>
<evidence type="ECO:0000313" key="2">
    <source>
        <dbReference type="Proteomes" id="UP000053780"/>
    </source>
</evidence>
<protein>
    <recommendedName>
        <fullName evidence="3">Spore wall protein 12</fullName>
    </recommendedName>
</protein>